<evidence type="ECO:0000256" key="1">
    <source>
        <dbReference type="SAM" id="MobiDB-lite"/>
    </source>
</evidence>
<dbReference type="Proteomes" id="UP000233551">
    <property type="component" value="Unassembled WGS sequence"/>
</dbReference>
<reference evidence="2 3" key="1">
    <citation type="submission" date="2017-11" db="EMBL/GenBank/DDBJ databases">
        <title>De-novo sequencing of pomegranate (Punica granatum L.) genome.</title>
        <authorList>
            <person name="Akparov Z."/>
            <person name="Amiraslanov A."/>
            <person name="Hajiyeva S."/>
            <person name="Abbasov M."/>
            <person name="Kaur K."/>
            <person name="Hamwieh A."/>
            <person name="Solovyev V."/>
            <person name="Salamov A."/>
            <person name="Braich B."/>
            <person name="Kosarev P."/>
            <person name="Mahmoud A."/>
            <person name="Hajiyev E."/>
            <person name="Babayeva S."/>
            <person name="Izzatullayeva V."/>
            <person name="Mammadov A."/>
            <person name="Mammadov A."/>
            <person name="Sharifova S."/>
            <person name="Ojaghi J."/>
            <person name="Eynullazada K."/>
            <person name="Bayramov B."/>
            <person name="Abdulazimova A."/>
            <person name="Shahmuradov I."/>
        </authorList>
    </citation>
    <scope>NUCLEOTIDE SEQUENCE [LARGE SCALE GENOMIC DNA]</scope>
    <source>
        <strain evidence="3">cv. AG2017</strain>
        <tissue evidence="2">Leaf</tissue>
    </source>
</reference>
<dbReference type="EMBL" id="PGOL01005821">
    <property type="protein sequence ID" value="PKI34584.1"/>
    <property type="molecule type" value="Genomic_DNA"/>
</dbReference>
<sequence length="143" mass="15554">ESKLARVSRPGMVGRGTSEVARRTCGAGKKVSSHGLADRARLQGARATWLGELAVPENKLARVSRPDKVARGRSETQQGCRRHERGGSENLRCRKVNTHGLADRARLQGAGVRWLGELAVRESKLARVSRPGKVARGRSEVAR</sequence>
<feature type="non-terminal residue" evidence="2">
    <location>
        <position position="1"/>
    </location>
</feature>
<feature type="region of interest" description="Disordered" evidence="1">
    <location>
        <begin position="65"/>
        <end position="89"/>
    </location>
</feature>
<dbReference type="AlphaFoldDB" id="A0A2I0HS95"/>
<evidence type="ECO:0000313" key="2">
    <source>
        <dbReference type="EMBL" id="PKI34584.1"/>
    </source>
</evidence>
<organism evidence="2 3">
    <name type="scientific">Punica granatum</name>
    <name type="common">Pomegranate</name>
    <dbReference type="NCBI Taxonomy" id="22663"/>
    <lineage>
        <taxon>Eukaryota</taxon>
        <taxon>Viridiplantae</taxon>
        <taxon>Streptophyta</taxon>
        <taxon>Embryophyta</taxon>
        <taxon>Tracheophyta</taxon>
        <taxon>Spermatophyta</taxon>
        <taxon>Magnoliopsida</taxon>
        <taxon>eudicotyledons</taxon>
        <taxon>Gunneridae</taxon>
        <taxon>Pentapetalae</taxon>
        <taxon>rosids</taxon>
        <taxon>malvids</taxon>
        <taxon>Myrtales</taxon>
        <taxon>Lythraceae</taxon>
        <taxon>Punica</taxon>
    </lineage>
</organism>
<protein>
    <submittedName>
        <fullName evidence="2">Uncharacterized protein</fullName>
    </submittedName>
</protein>
<proteinExistence type="predicted"/>
<gene>
    <name evidence="2" type="ORF">CRG98_045025</name>
</gene>
<accession>A0A2I0HS95</accession>
<feature type="region of interest" description="Disordered" evidence="1">
    <location>
        <begin position="1"/>
        <end position="26"/>
    </location>
</feature>
<evidence type="ECO:0000313" key="3">
    <source>
        <dbReference type="Proteomes" id="UP000233551"/>
    </source>
</evidence>
<keyword evidence="3" id="KW-1185">Reference proteome</keyword>
<feature type="compositionally biased region" description="Basic and acidic residues" evidence="1">
    <location>
        <begin position="65"/>
        <end position="74"/>
    </location>
</feature>
<name>A0A2I0HS95_PUNGR</name>
<comment type="caution">
    <text evidence="2">The sequence shown here is derived from an EMBL/GenBank/DDBJ whole genome shotgun (WGS) entry which is preliminary data.</text>
</comment>